<dbReference type="Proteomes" id="UP000294937">
    <property type="component" value="Unassembled WGS sequence"/>
</dbReference>
<dbReference type="RefSeq" id="WP_131922927.1">
    <property type="nucleotide sequence ID" value="NZ_SMAG01000001.1"/>
</dbReference>
<keyword evidence="3" id="KW-0946">Virion</keyword>
<feature type="domain" description="Aminoglycoside phosphotransferase" evidence="2">
    <location>
        <begin position="33"/>
        <end position="255"/>
    </location>
</feature>
<dbReference type="GO" id="GO:0042601">
    <property type="term" value="C:endospore-forming forespore"/>
    <property type="evidence" value="ECO:0007669"/>
    <property type="project" value="TreeGrafter"/>
</dbReference>
<evidence type="ECO:0000256" key="1">
    <source>
        <dbReference type="SAM" id="MobiDB-lite"/>
    </source>
</evidence>
<evidence type="ECO:0000313" key="4">
    <source>
        <dbReference type="Proteomes" id="UP000294937"/>
    </source>
</evidence>
<dbReference type="Pfam" id="PF01636">
    <property type="entry name" value="APH"/>
    <property type="match status" value="1"/>
</dbReference>
<proteinExistence type="predicted"/>
<dbReference type="Gene3D" id="3.30.200.20">
    <property type="entry name" value="Phosphorylase Kinase, domain 1"/>
    <property type="match status" value="1"/>
</dbReference>
<keyword evidence="3" id="KW-0167">Capsid protein</keyword>
<feature type="region of interest" description="Disordered" evidence="1">
    <location>
        <begin position="340"/>
        <end position="364"/>
    </location>
</feature>
<dbReference type="OrthoDB" id="2379727at2"/>
<accession>A0A4R3LBD4</accession>
<dbReference type="InterPro" id="IPR047175">
    <property type="entry name" value="CotS-like"/>
</dbReference>
<name>A0A4R3LBD4_9BACL</name>
<dbReference type="SUPFAM" id="SSF56112">
    <property type="entry name" value="Protein kinase-like (PK-like)"/>
    <property type="match status" value="1"/>
</dbReference>
<dbReference type="PANTHER" id="PTHR39179">
    <property type="entry name" value="SPORE COAT PROTEIN I"/>
    <property type="match status" value="1"/>
</dbReference>
<evidence type="ECO:0000259" key="2">
    <source>
        <dbReference type="Pfam" id="PF01636"/>
    </source>
</evidence>
<dbReference type="EMBL" id="SMAG01000001">
    <property type="protein sequence ID" value="TCS96520.1"/>
    <property type="molecule type" value="Genomic_DNA"/>
</dbReference>
<gene>
    <name evidence="3" type="ORF">EDD58_101154</name>
</gene>
<organism evidence="3 4">
    <name type="scientific">Hazenella coriacea</name>
    <dbReference type="NCBI Taxonomy" id="1179467"/>
    <lineage>
        <taxon>Bacteria</taxon>
        <taxon>Bacillati</taxon>
        <taxon>Bacillota</taxon>
        <taxon>Bacilli</taxon>
        <taxon>Bacillales</taxon>
        <taxon>Thermoactinomycetaceae</taxon>
        <taxon>Hazenella</taxon>
    </lineage>
</organism>
<dbReference type="Gene3D" id="3.90.1200.10">
    <property type="match status" value="1"/>
</dbReference>
<dbReference type="InterPro" id="IPR002575">
    <property type="entry name" value="Aminoglycoside_PTrfase"/>
</dbReference>
<sequence>MEQHPAYEQGEEIWEVMEQYDLNPTVLQYTGGVWRVVTDEGVFALKKSPSSKEKLLLLNEMLTSAQKEGFPHLITWKLTKQGEPIAEIREEIWYASPWKEPVGIGEPETKPSAKELVQSIAQFHRVCEKLVKEYPELTPTFNKDLVDDWKESRDHFIDLTRFQEEREFRSPFDQVVYTNQDHVERMFNFAIKGMERLIETEQGKYPRTTLCHRRVHPSNVVYDDQDYYFIDFDHAEVDTPIRDLALVLRRYTKEKGYSETPDELIQCYHEVNPLQPIEKKLLALYLLYPERLLKALRHYYESPQIAQQESQCVKHLEAEFRHYDGLQDVARNLWSTKITKQEEKKKPTAVRPVTRDRRKGKRKT</sequence>
<keyword evidence="4" id="KW-1185">Reference proteome</keyword>
<evidence type="ECO:0000313" key="3">
    <source>
        <dbReference type="EMBL" id="TCS96520.1"/>
    </source>
</evidence>
<dbReference type="InterPro" id="IPR011009">
    <property type="entry name" value="Kinase-like_dom_sf"/>
</dbReference>
<reference evidence="3 4" key="1">
    <citation type="submission" date="2019-03" db="EMBL/GenBank/DDBJ databases">
        <title>Genomic Encyclopedia of Type Strains, Phase IV (KMG-IV): sequencing the most valuable type-strain genomes for metagenomic binning, comparative biology and taxonomic classification.</title>
        <authorList>
            <person name="Goeker M."/>
        </authorList>
    </citation>
    <scope>NUCLEOTIDE SEQUENCE [LARGE SCALE GENOMIC DNA]</scope>
    <source>
        <strain evidence="3 4">DSM 45707</strain>
    </source>
</reference>
<comment type="caution">
    <text evidence="3">The sequence shown here is derived from an EMBL/GenBank/DDBJ whole genome shotgun (WGS) entry which is preliminary data.</text>
</comment>
<dbReference type="AlphaFoldDB" id="A0A4R3LBD4"/>
<protein>
    <submittedName>
        <fullName evidence="3">Spore coat protein YsxE</fullName>
    </submittedName>
</protein>
<dbReference type="PANTHER" id="PTHR39179:SF3">
    <property type="entry name" value="COTS-RELATED PROTEIN"/>
    <property type="match status" value="1"/>
</dbReference>